<accession>A0A9W6F2C4</accession>
<feature type="transmembrane region" description="Helical" evidence="1">
    <location>
        <begin position="143"/>
        <end position="171"/>
    </location>
</feature>
<feature type="transmembrane region" description="Helical" evidence="1">
    <location>
        <begin position="99"/>
        <end position="117"/>
    </location>
</feature>
<dbReference type="Proteomes" id="UP001165080">
    <property type="component" value="Unassembled WGS sequence"/>
</dbReference>
<gene>
    <name evidence="2" type="primary">PLEST006477</name>
    <name evidence="2" type="ORF">PLESTB_000776100</name>
</gene>
<protein>
    <submittedName>
        <fullName evidence="2">Uncharacterized protein</fullName>
    </submittedName>
</protein>
<keyword evidence="1" id="KW-0812">Transmembrane</keyword>
<evidence type="ECO:0000256" key="1">
    <source>
        <dbReference type="SAM" id="Phobius"/>
    </source>
</evidence>
<evidence type="ECO:0000313" key="3">
    <source>
        <dbReference type="Proteomes" id="UP001165080"/>
    </source>
</evidence>
<dbReference type="EMBL" id="BRXU01000008">
    <property type="protein sequence ID" value="GLC53684.1"/>
    <property type="molecule type" value="Genomic_DNA"/>
</dbReference>
<keyword evidence="3" id="KW-1185">Reference proteome</keyword>
<dbReference type="AlphaFoldDB" id="A0A9W6F2C4"/>
<organism evidence="2 3">
    <name type="scientific">Pleodorina starrii</name>
    <dbReference type="NCBI Taxonomy" id="330485"/>
    <lineage>
        <taxon>Eukaryota</taxon>
        <taxon>Viridiplantae</taxon>
        <taxon>Chlorophyta</taxon>
        <taxon>core chlorophytes</taxon>
        <taxon>Chlorophyceae</taxon>
        <taxon>CS clade</taxon>
        <taxon>Chlamydomonadales</taxon>
        <taxon>Volvocaceae</taxon>
        <taxon>Pleodorina</taxon>
    </lineage>
</organism>
<keyword evidence="1" id="KW-0472">Membrane</keyword>
<comment type="caution">
    <text evidence="2">The sequence shown here is derived from an EMBL/GenBank/DDBJ whole genome shotgun (WGS) entry which is preliminary data.</text>
</comment>
<proteinExistence type="predicted"/>
<dbReference type="OrthoDB" id="542819at2759"/>
<sequence>MFSLASRLRAPAIKAHRLRCSTSLVFRPAFNKARAAAPVNKATAEVAEVADTLLSAEFASAVSALRLREVSQFLLEHPVASFTASVAALFIIPKLVEAFVRYLAAPVAIALLAFYVLEFPEDSAVIVTTVLDWVNSNPELTSVLVIGLALFGLAPALLTALGATALVYALLSVTFGTQLPEVREMQGTLGETLTKVQLFSGLAMKRLELLLKQ</sequence>
<keyword evidence="1" id="KW-1133">Transmembrane helix</keyword>
<reference evidence="2 3" key="1">
    <citation type="journal article" date="2023" name="Commun. Biol.">
        <title>Reorganization of the ancestral sex-determining regions during the evolution of trioecy in Pleodorina starrii.</title>
        <authorList>
            <person name="Takahashi K."/>
            <person name="Suzuki S."/>
            <person name="Kawai-Toyooka H."/>
            <person name="Yamamoto K."/>
            <person name="Hamaji T."/>
            <person name="Ootsuki R."/>
            <person name="Yamaguchi H."/>
            <person name="Kawachi M."/>
            <person name="Higashiyama T."/>
            <person name="Nozaki H."/>
        </authorList>
    </citation>
    <scope>NUCLEOTIDE SEQUENCE [LARGE SCALE GENOMIC DNA]</scope>
    <source>
        <strain evidence="2 3">NIES-4479</strain>
    </source>
</reference>
<name>A0A9W6F2C4_9CHLO</name>
<evidence type="ECO:0000313" key="2">
    <source>
        <dbReference type="EMBL" id="GLC53684.1"/>
    </source>
</evidence>